<dbReference type="Pfam" id="PF07980">
    <property type="entry name" value="SusD_RagB"/>
    <property type="match status" value="1"/>
</dbReference>
<dbReference type="InterPro" id="IPR012944">
    <property type="entry name" value="SusD_RagB_dom"/>
</dbReference>
<reference evidence="6" key="1">
    <citation type="journal article" date="2012" name="PLoS ONE">
        <title>Gene sets for utilization of primary and secondary nutrition supplies in the distal gut of endangered iberian lynx.</title>
        <authorList>
            <person name="Alcaide M."/>
            <person name="Messina E."/>
            <person name="Richter M."/>
            <person name="Bargiela R."/>
            <person name="Peplies J."/>
            <person name="Huws S.A."/>
            <person name="Newbold C.J."/>
            <person name="Golyshin P.N."/>
            <person name="Simon M.A."/>
            <person name="Lopez G."/>
            <person name="Yakimov M.M."/>
            <person name="Ferrer M."/>
        </authorList>
    </citation>
    <scope>NUCLEOTIDE SEQUENCE</scope>
</reference>
<evidence type="ECO:0000256" key="3">
    <source>
        <dbReference type="ARBA" id="ARBA00023136"/>
    </source>
</evidence>
<evidence type="ECO:0000256" key="4">
    <source>
        <dbReference type="ARBA" id="ARBA00023237"/>
    </source>
</evidence>
<name>J9GC80_9ZZZZ</name>
<evidence type="ECO:0000256" key="2">
    <source>
        <dbReference type="ARBA" id="ARBA00022729"/>
    </source>
</evidence>
<organism evidence="6">
    <name type="scientific">gut metagenome</name>
    <dbReference type="NCBI Taxonomy" id="749906"/>
    <lineage>
        <taxon>unclassified sequences</taxon>
        <taxon>metagenomes</taxon>
        <taxon>organismal metagenomes</taxon>
    </lineage>
</organism>
<protein>
    <submittedName>
        <fullName evidence="6">Protein containing RagB/SusD domain protein</fullName>
    </submittedName>
</protein>
<keyword evidence="2" id="KW-0732">Signal</keyword>
<evidence type="ECO:0000256" key="1">
    <source>
        <dbReference type="ARBA" id="ARBA00004442"/>
    </source>
</evidence>
<evidence type="ECO:0000259" key="5">
    <source>
        <dbReference type="Pfam" id="PF07980"/>
    </source>
</evidence>
<dbReference type="GO" id="GO:0009279">
    <property type="term" value="C:cell outer membrane"/>
    <property type="evidence" value="ECO:0007669"/>
    <property type="project" value="UniProtKB-SubCell"/>
</dbReference>
<sequence>MKDVLDERGRELFDENWRRNDMIRFGTFESEYGFHKRGFPNAKFDKSRRVFPVPQSVMNENTNWKQNPGY</sequence>
<keyword evidence="3" id="KW-0472">Membrane</keyword>
<dbReference type="EMBL" id="AMCI01001630">
    <property type="protein sequence ID" value="EJX04952.1"/>
    <property type="molecule type" value="Genomic_DNA"/>
</dbReference>
<dbReference type="AlphaFoldDB" id="J9GC80"/>
<evidence type="ECO:0000313" key="6">
    <source>
        <dbReference type="EMBL" id="EJX04952.1"/>
    </source>
</evidence>
<comment type="subcellular location">
    <subcellularLocation>
        <location evidence="1">Cell outer membrane</location>
    </subcellularLocation>
</comment>
<dbReference type="InterPro" id="IPR011990">
    <property type="entry name" value="TPR-like_helical_dom_sf"/>
</dbReference>
<dbReference type="Gene3D" id="1.25.40.10">
    <property type="entry name" value="Tetratricopeptide repeat domain"/>
    <property type="match status" value="1"/>
</dbReference>
<dbReference type="Gene3D" id="1.25.40.390">
    <property type="match status" value="1"/>
</dbReference>
<feature type="domain" description="RagB/SusD" evidence="5">
    <location>
        <begin position="1"/>
        <end position="70"/>
    </location>
</feature>
<comment type="caution">
    <text evidence="6">The sequence shown here is derived from an EMBL/GenBank/DDBJ whole genome shotgun (WGS) entry which is preliminary data.</text>
</comment>
<keyword evidence="4" id="KW-0998">Cell outer membrane</keyword>
<dbReference type="SUPFAM" id="SSF48452">
    <property type="entry name" value="TPR-like"/>
    <property type="match status" value="1"/>
</dbReference>
<accession>J9GC80</accession>
<gene>
    <name evidence="6" type="ORF">EVA_06939</name>
</gene>
<proteinExistence type="predicted"/>